<feature type="region of interest" description="Disordered" evidence="1">
    <location>
        <begin position="35"/>
        <end position="58"/>
    </location>
</feature>
<gene>
    <name evidence="3" type="ORF">STRCI_003572</name>
</gene>
<protein>
    <submittedName>
        <fullName evidence="3">Uncharacterized protein</fullName>
    </submittedName>
</protein>
<dbReference type="RefSeq" id="WP_269659947.1">
    <property type="nucleotide sequence ID" value="NZ_CP114413.1"/>
</dbReference>
<dbReference type="Proteomes" id="UP001164439">
    <property type="component" value="Chromosome"/>
</dbReference>
<evidence type="ECO:0000313" key="3">
    <source>
        <dbReference type="EMBL" id="WAZ22327.1"/>
    </source>
</evidence>
<keyword evidence="4" id="KW-1185">Reference proteome</keyword>
<keyword evidence="2" id="KW-0812">Transmembrane</keyword>
<evidence type="ECO:0000256" key="2">
    <source>
        <dbReference type="SAM" id="Phobius"/>
    </source>
</evidence>
<organism evidence="3 4">
    <name type="scientific">Streptomyces cinnabarinus</name>
    <dbReference type="NCBI Taxonomy" id="67287"/>
    <lineage>
        <taxon>Bacteria</taxon>
        <taxon>Bacillati</taxon>
        <taxon>Actinomycetota</taxon>
        <taxon>Actinomycetes</taxon>
        <taxon>Kitasatosporales</taxon>
        <taxon>Streptomycetaceae</taxon>
        <taxon>Streptomyces</taxon>
    </lineage>
</organism>
<sequence length="84" mass="9003">MPEDVSIFQLLGVGLLALLTVVWAIGLARVLRASRPDAARRPTDPALSALPHQRQAGPHLESVQLTPAEQDAFAGLVRQLSDGR</sequence>
<proteinExistence type="predicted"/>
<accession>A0ABY7KGR1</accession>
<keyword evidence="2" id="KW-1133">Transmembrane helix</keyword>
<reference evidence="3" key="1">
    <citation type="submission" date="2022-12" db="EMBL/GenBank/DDBJ databases">
        <authorList>
            <person name="Ruckert C."/>
            <person name="Busche T."/>
            <person name="Kalinowski J."/>
            <person name="Wittmann C."/>
        </authorList>
    </citation>
    <scope>NUCLEOTIDE SEQUENCE</scope>
    <source>
        <strain evidence="3">DSM 40467</strain>
    </source>
</reference>
<keyword evidence="2" id="KW-0472">Membrane</keyword>
<evidence type="ECO:0000313" key="4">
    <source>
        <dbReference type="Proteomes" id="UP001164439"/>
    </source>
</evidence>
<feature type="transmembrane region" description="Helical" evidence="2">
    <location>
        <begin position="6"/>
        <end position="31"/>
    </location>
</feature>
<dbReference type="EMBL" id="CP114413">
    <property type="protein sequence ID" value="WAZ22327.1"/>
    <property type="molecule type" value="Genomic_DNA"/>
</dbReference>
<evidence type="ECO:0000256" key="1">
    <source>
        <dbReference type="SAM" id="MobiDB-lite"/>
    </source>
</evidence>
<name>A0ABY7KGR1_9ACTN</name>